<dbReference type="RefSeq" id="WP_072883299.1">
    <property type="nucleotide sequence ID" value="NZ_FQVO01000001.1"/>
</dbReference>
<proteinExistence type="predicted"/>
<dbReference type="AlphaFoldDB" id="A0A1M4TV70"/>
<keyword evidence="2" id="KW-1185">Reference proteome</keyword>
<dbReference type="Proteomes" id="UP000184236">
    <property type="component" value="Unassembled WGS sequence"/>
</dbReference>
<gene>
    <name evidence="1" type="ORF">SAMN05444408_101583</name>
</gene>
<protein>
    <submittedName>
        <fullName evidence="1">Uncharacterized protein</fullName>
    </submittedName>
</protein>
<dbReference type="OrthoDB" id="907191at2"/>
<dbReference type="EMBL" id="FQVO01000001">
    <property type="protein sequence ID" value="SHE48336.1"/>
    <property type="molecule type" value="Genomic_DNA"/>
</dbReference>
<evidence type="ECO:0000313" key="2">
    <source>
        <dbReference type="Proteomes" id="UP000184236"/>
    </source>
</evidence>
<accession>A0A1M4TV70</accession>
<reference evidence="2" key="1">
    <citation type="submission" date="2016-11" db="EMBL/GenBank/DDBJ databases">
        <authorList>
            <person name="Varghese N."/>
            <person name="Submissions S."/>
        </authorList>
    </citation>
    <scope>NUCLEOTIDE SEQUENCE [LARGE SCALE GENOMIC DNA]</scope>
    <source>
        <strain evidence="2">DSM 26898</strain>
    </source>
</reference>
<organism evidence="1 2">
    <name type="scientific">Chryseobacterium takakiae</name>
    <dbReference type="NCBI Taxonomy" id="1302685"/>
    <lineage>
        <taxon>Bacteria</taxon>
        <taxon>Pseudomonadati</taxon>
        <taxon>Bacteroidota</taxon>
        <taxon>Flavobacteriia</taxon>
        <taxon>Flavobacteriales</taxon>
        <taxon>Weeksellaceae</taxon>
        <taxon>Chryseobacterium group</taxon>
        <taxon>Chryseobacterium</taxon>
    </lineage>
</organism>
<dbReference type="STRING" id="1302685.SAMN05444408_101583"/>
<evidence type="ECO:0000313" key="1">
    <source>
        <dbReference type="EMBL" id="SHE48336.1"/>
    </source>
</evidence>
<name>A0A1M4TV70_9FLAO</name>
<sequence>MSTTYPSVTIKNDLSASIQIFDAFQNNEDDKSLTNFFGTLTPLVTVPAGGSQEFTPIHGPISTFIVFDDQNNPVTRFFTLGTQPASFEVQQSDVDTMNTTEAFIKLMQDQPGNPEVVQFQALIKNGKATAAQVNQFFLSTTDYKTVTFVTYMLAVVALARTPQTQKSPPQDQVYSLSTLVNYFGFSWPSSIPDVTISHFNCNETDTAIFIGGELNITDVTFDTGVLGIIQSFIGNPTINFGVEFVYNDGLATGVTCLKFSMDEVKIPIGGGNTFDIDKPTMLLSLNPLFKFVVFEIKATIPFNLFGSPEIDSDIAMTIDNIEAEIGVNLRGNTTSLLTPPGIKGLHFDSFGVGLGVIFEPPGFAIGVEGTFHIGNQGQVPLTDDNFAVVCEMEEEIPNPLYIAFYVPKLDFNEIITLFTNTSYNIDLPVSFTDLSFRWAENPMEPVVLPDGSLAPMGYGFNAVMDLFGLHFYGYLQIDLNTGIHGTITMAPLNFGNILSITGDGKGASIKVDQNGNPIPINTVPKTKLDQQTIKNATDKTIVSAGGPEMSVSTSSSPYFTLDAAASLFGLVNDKIDAVIANDGISFEMDYGAILETKMACKLADYHNFSGAFSYGLDFDVSLPSIAGFSLGSIHLDAGCAVSVALNTSASEISFQVSGGFNFEGLNLNFGPFEADINISSISGLLSAIETYIVQNASSIFRDIINDAEKWAGYVKNAIVNGVSDVAQGLKQAYNKTAAETANIMNSVGYSASTIASDIGNAFSYSATEVAQAMEEGYGATSQVVAAAFQEIGIGAQDTAQALNTVFGLAPDAVRDVMLGVGYADDAIKSAFESIGGAFASAASSIWHAVSHWDHWS</sequence>